<organism evidence="2 3">
    <name type="scientific">Anaerococcus lactolyticus ATCC 51172</name>
    <dbReference type="NCBI Taxonomy" id="525254"/>
    <lineage>
        <taxon>Bacteria</taxon>
        <taxon>Bacillati</taxon>
        <taxon>Bacillota</taxon>
        <taxon>Tissierellia</taxon>
        <taxon>Tissierellales</taxon>
        <taxon>Peptoniphilaceae</taxon>
        <taxon>Anaerococcus</taxon>
    </lineage>
</organism>
<accession>C2BD88</accession>
<evidence type="ECO:0000313" key="3">
    <source>
        <dbReference type="Proteomes" id="UP000005984"/>
    </source>
</evidence>
<dbReference type="SMART" id="SM00530">
    <property type="entry name" value="HTH_XRE"/>
    <property type="match status" value="1"/>
</dbReference>
<feature type="domain" description="HTH cro/C1-type" evidence="1">
    <location>
        <begin position="7"/>
        <end position="63"/>
    </location>
</feature>
<evidence type="ECO:0000259" key="1">
    <source>
        <dbReference type="PROSITE" id="PS50943"/>
    </source>
</evidence>
<dbReference type="Proteomes" id="UP000005984">
    <property type="component" value="Unassembled WGS sequence"/>
</dbReference>
<dbReference type="EMBL" id="ABYO01000016">
    <property type="protein sequence ID" value="EEI87075.1"/>
    <property type="molecule type" value="Genomic_DNA"/>
</dbReference>
<dbReference type="CDD" id="cd00093">
    <property type="entry name" value="HTH_XRE"/>
    <property type="match status" value="1"/>
</dbReference>
<dbReference type="GO" id="GO:0003677">
    <property type="term" value="F:DNA binding"/>
    <property type="evidence" value="ECO:0007669"/>
    <property type="project" value="UniProtKB-KW"/>
</dbReference>
<proteinExistence type="predicted"/>
<sequence length="205" mass="24050">MKIGQAIKYRREELNYSLEYLANRIGKSIPTMYRYERSENPDVLSLDVFLEICEILKTTPDEILSDVDNYIRSNAKVFPSVIRVPLFSDDYILEAHNEDAEFYVPFDNPSEIPYKDITAYKIKNTTNFPNCFDKGDIIYICKVKEFEDKKNYIFLREADNKVQLIKARLLDEGNFLFIDENNKVIELQHNNLKLIGKLLQISKSL</sequence>
<dbReference type="AlphaFoldDB" id="C2BD88"/>
<dbReference type="Pfam" id="PF01381">
    <property type="entry name" value="HTH_3"/>
    <property type="match status" value="1"/>
</dbReference>
<name>C2BD88_9FIRM</name>
<dbReference type="Gene3D" id="1.10.260.40">
    <property type="entry name" value="lambda repressor-like DNA-binding domains"/>
    <property type="match status" value="1"/>
</dbReference>
<dbReference type="InterPro" id="IPR001387">
    <property type="entry name" value="Cro/C1-type_HTH"/>
</dbReference>
<dbReference type="RefSeq" id="WP_004827416.1">
    <property type="nucleotide sequence ID" value="NZ_GG666045.1"/>
</dbReference>
<keyword evidence="3" id="KW-1185">Reference proteome</keyword>
<dbReference type="HOGENOM" id="CLU_1335236_0_0_9"/>
<dbReference type="PROSITE" id="PS50943">
    <property type="entry name" value="HTH_CROC1"/>
    <property type="match status" value="1"/>
</dbReference>
<keyword evidence="2" id="KW-0238">DNA-binding</keyword>
<evidence type="ECO:0000313" key="2">
    <source>
        <dbReference type="EMBL" id="EEI87075.1"/>
    </source>
</evidence>
<comment type="caution">
    <text evidence="2">The sequence shown here is derived from an EMBL/GenBank/DDBJ whole genome shotgun (WGS) entry which is preliminary data.</text>
</comment>
<protein>
    <submittedName>
        <fullName evidence="2">DNA-binding helix-turn-helix protein</fullName>
    </submittedName>
</protein>
<gene>
    <name evidence="2" type="ORF">HMPREF0072_0308</name>
</gene>
<dbReference type="InterPro" id="IPR010982">
    <property type="entry name" value="Lambda_DNA-bd_dom_sf"/>
</dbReference>
<reference evidence="2 3" key="1">
    <citation type="submission" date="2008-10" db="EMBL/GenBank/DDBJ databases">
        <authorList>
            <person name="Qin X."/>
            <person name="Bachman B."/>
            <person name="Battles P."/>
            <person name="Bell A."/>
            <person name="Bess C."/>
            <person name="Bickham C."/>
            <person name="Chaboub L."/>
            <person name="Chen D."/>
            <person name="Coyle M."/>
            <person name="Deiros D.R."/>
            <person name="Dinh H."/>
            <person name="Forbes L."/>
            <person name="Fowler G."/>
            <person name="Francisco L."/>
            <person name="Fu Q."/>
            <person name="Gubbala S."/>
            <person name="Hale W."/>
            <person name="Han Y."/>
            <person name="Hemphill L."/>
            <person name="Highlander S.K."/>
            <person name="Hirani K."/>
            <person name="Hogues M."/>
            <person name="Jackson L."/>
            <person name="Jakkamsetti A."/>
            <person name="Javaid M."/>
            <person name="Jiang H."/>
            <person name="Korchina V."/>
            <person name="Kovar C."/>
            <person name="Lara F."/>
            <person name="Lee S."/>
            <person name="Mata R."/>
            <person name="Mathew T."/>
            <person name="Moen C."/>
            <person name="Morales K."/>
            <person name="Munidasa M."/>
            <person name="Nazareth L."/>
            <person name="Ngo R."/>
            <person name="Nguyen L."/>
            <person name="Okwuonu G."/>
            <person name="Ongeri F."/>
            <person name="Patil S."/>
            <person name="Petrosino J."/>
            <person name="Pham C."/>
            <person name="Pham P."/>
            <person name="Pu L.-L."/>
            <person name="Puazo M."/>
            <person name="Raj R."/>
            <person name="Reid J."/>
            <person name="Rouhana J."/>
            <person name="Saada N."/>
            <person name="Shang Y."/>
            <person name="Simmons D."/>
            <person name="Thornton R."/>
            <person name="Warren J."/>
            <person name="Weissenberger G."/>
            <person name="Zhang J."/>
            <person name="Zhang L."/>
            <person name="Zhou C."/>
            <person name="Zhu D."/>
            <person name="Muzny D."/>
            <person name="Worley K."/>
            <person name="Gibbs R."/>
        </authorList>
    </citation>
    <scope>NUCLEOTIDE SEQUENCE [LARGE SCALE GENOMIC DNA]</scope>
    <source>
        <strain evidence="2 3">ATCC 51172</strain>
    </source>
</reference>
<dbReference type="eggNOG" id="COG3655">
    <property type="taxonomic scope" value="Bacteria"/>
</dbReference>
<dbReference type="SUPFAM" id="SSF47413">
    <property type="entry name" value="lambda repressor-like DNA-binding domains"/>
    <property type="match status" value="1"/>
</dbReference>